<sequence>MEVTIMAKSKRSLLLEAASTIIVEQGISHLTLDEVAARAGVSKGGLLYHFASKDELIKGLNEETIREFRELLQQELEETGSYTKSYLLATLRQLEGCGRYNASSSMLAAIATNMEMILLWDEDYQRFRTEMVKEGLSFEAGMIIRLVADGFLYSKLFNSDPLSQEEGRRVVQLLLDFIDKEKDK</sequence>
<dbReference type="Gene3D" id="1.10.357.10">
    <property type="entry name" value="Tetracycline Repressor, domain 2"/>
    <property type="match status" value="1"/>
</dbReference>
<protein>
    <submittedName>
        <fullName evidence="6">TetR/AcrR family transcriptional regulator</fullName>
    </submittedName>
</protein>
<dbReference type="Pfam" id="PF17937">
    <property type="entry name" value="TetR_C_28"/>
    <property type="match status" value="1"/>
</dbReference>
<dbReference type="GO" id="GO:0000976">
    <property type="term" value="F:transcription cis-regulatory region binding"/>
    <property type="evidence" value="ECO:0007669"/>
    <property type="project" value="TreeGrafter"/>
</dbReference>
<dbReference type="Pfam" id="PF00440">
    <property type="entry name" value="TetR_N"/>
    <property type="match status" value="1"/>
</dbReference>
<evidence type="ECO:0000256" key="4">
    <source>
        <dbReference type="PROSITE-ProRule" id="PRU00335"/>
    </source>
</evidence>
<name>A0A3S9UXE7_9BACL</name>
<dbReference type="PROSITE" id="PS50977">
    <property type="entry name" value="HTH_TETR_2"/>
    <property type="match status" value="1"/>
</dbReference>
<dbReference type="InterPro" id="IPR041479">
    <property type="entry name" value="TetR_CgmR_C"/>
</dbReference>
<dbReference type="Proteomes" id="UP000270678">
    <property type="component" value="Chromosome"/>
</dbReference>
<dbReference type="EMBL" id="CP034346">
    <property type="protein sequence ID" value="AZS15012.1"/>
    <property type="molecule type" value="Genomic_DNA"/>
</dbReference>
<dbReference type="InterPro" id="IPR009057">
    <property type="entry name" value="Homeodomain-like_sf"/>
</dbReference>
<evidence type="ECO:0000256" key="2">
    <source>
        <dbReference type="ARBA" id="ARBA00023125"/>
    </source>
</evidence>
<feature type="domain" description="HTH tetR-type" evidence="5">
    <location>
        <begin position="8"/>
        <end position="68"/>
    </location>
</feature>
<keyword evidence="3" id="KW-0804">Transcription</keyword>
<dbReference type="PANTHER" id="PTHR30055">
    <property type="entry name" value="HTH-TYPE TRANSCRIPTIONAL REGULATOR RUTR"/>
    <property type="match status" value="1"/>
</dbReference>
<dbReference type="PANTHER" id="PTHR30055:SF234">
    <property type="entry name" value="HTH-TYPE TRANSCRIPTIONAL REGULATOR BETI"/>
    <property type="match status" value="1"/>
</dbReference>
<accession>A0A3S9UXE7</accession>
<feature type="DNA-binding region" description="H-T-H motif" evidence="4">
    <location>
        <begin position="31"/>
        <end position="50"/>
    </location>
</feature>
<reference evidence="7" key="1">
    <citation type="submission" date="2018-12" db="EMBL/GenBank/DDBJ databases">
        <title>Complete genome sequence of Paenibacillus sp. MBLB1234.</title>
        <authorList>
            <person name="Nam Y.-D."/>
            <person name="Kang J."/>
            <person name="Chung W.-H."/>
            <person name="Park Y.S."/>
        </authorList>
    </citation>
    <scope>NUCLEOTIDE SEQUENCE [LARGE SCALE GENOMIC DNA]</scope>
    <source>
        <strain evidence="7">MBLB1234</strain>
    </source>
</reference>
<dbReference type="InterPro" id="IPR036271">
    <property type="entry name" value="Tet_transcr_reg_TetR-rel_C_sf"/>
</dbReference>
<evidence type="ECO:0000313" key="6">
    <source>
        <dbReference type="EMBL" id="AZS15012.1"/>
    </source>
</evidence>
<dbReference type="InterPro" id="IPR001647">
    <property type="entry name" value="HTH_TetR"/>
</dbReference>
<keyword evidence="2 4" id="KW-0238">DNA-binding</keyword>
<dbReference type="KEGG" id="plut:EI981_11430"/>
<keyword evidence="1" id="KW-0805">Transcription regulation</keyword>
<dbReference type="OrthoDB" id="9806334at2"/>
<keyword evidence="7" id="KW-1185">Reference proteome</keyword>
<dbReference type="PRINTS" id="PR00455">
    <property type="entry name" value="HTHTETR"/>
</dbReference>
<organism evidence="6 7">
    <name type="scientific">Paenibacillus lutimineralis</name>
    <dbReference type="NCBI Taxonomy" id="2707005"/>
    <lineage>
        <taxon>Bacteria</taxon>
        <taxon>Bacillati</taxon>
        <taxon>Bacillota</taxon>
        <taxon>Bacilli</taxon>
        <taxon>Bacillales</taxon>
        <taxon>Paenibacillaceae</taxon>
        <taxon>Paenibacillus</taxon>
    </lineage>
</organism>
<dbReference type="AlphaFoldDB" id="A0A3S9UXE7"/>
<evidence type="ECO:0000259" key="5">
    <source>
        <dbReference type="PROSITE" id="PS50977"/>
    </source>
</evidence>
<gene>
    <name evidence="6" type="ORF">EI981_11430</name>
</gene>
<dbReference type="GO" id="GO:0003700">
    <property type="term" value="F:DNA-binding transcription factor activity"/>
    <property type="evidence" value="ECO:0007669"/>
    <property type="project" value="TreeGrafter"/>
</dbReference>
<dbReference type="InterPro" id="IPR050109">
    <property type="entry name" value="HTH-type_TetR-like_transc_reg"/>
</dbReference>
<proteinExistence type="predicted"/>
<evidence type="ECO:0000313" key="7">
    <source>
        <dbReference type="Proteomes" id="UP000270678"/>
    </source>
</evidence>
<dbReference type="SUPFAM" id="SSF48498">
    <property type="entry name" value="Tetracyclin repressor-like, C-terminal domain"/>
    <property type="match status" value="1"/>
</dbReference>
<evidence type="ECO:0000256" key="1">
    <source>
        <dbReference type="ARBA" id="ARBA00023015"/>
    </source>
</evidence>
<dbReference type="SUPFAM" id="SSF46689">
    <property type="entry name" value="Homeodomain-like"/>
    <property type="match status" value="1"/>
</dbReference>
<evidence type="ECO:0000256" key="3">
    <source>
        <dbReference type="ARBA" id="ARBA00023163"/>
    </source>
</evidence>